<reference evidence="3" key="1">
    <citation type="submission" date="2016-05" db="EMBL/GenBank/DDBJ databases">
        <title>Comparative genomics of biotechnologically important yeasts.</title>
        <authorList>
            <consortium name="DOE Joint Genome Institute"/>
            <person name="Riley R."/>
            <person name="Haridas S."/>
            <person name="Wolfe K.H."/>
            <person name="Lopes M.R."/>
            <person name="Hittinger C.T."/>
            <person name="Goker M."/>
            <person name="Salamov A."/>
            <person name="Wisecaver J."/>
            <person name="Long T.M."/>
            <person name="Aerts A.L."/>
            <person name="Barry K."/>
            <person name="Choi C."/>
            <person name="Clum A."/>
            <person name="Coughlan A.Y."/>
            <person name="Deshpande S."/>
            <person name="Douglass A.P."/>
            <person name="Hanson S.J."/>
            <person name="Klenk H.-P."/>
            <person name="Labutti K."/>
            <person name="Lapidus A."/>
            <person name="Lindquist E."/>
            <person name="Lipzen A."/>
            <person name="Meier-Kolthoff J.P."/>
            <person name="Ohm R.A."/>
            <person name="Otillar R.P."/>
            <person name="Pangilinan J."/>
            <person name="Peng Y."/>
            <person name="Rokas A."/>
            <person name="Rosa C.A."/>
            <person name="Scheuner C."/>
            <person name="Sibirny A.A."/>
            <person name="Slot J.C."/>
            <person name="Stielow J.B."/>
            <person name="Sun H."/>
            <person name="Kurtzman C.P."/>
            <person name="Blackwell M."/>
            <person name="Grigoriev I.V."/>
            <person name="Jeffries T.W."/>
        </authorList>
    </citation>
    <scope>NUCLEOTIDE SEQUENCE [LARGE SCALE GENOMIC DNA]</scope>
    <source>
        <strain evidence="3">NRRL Y-12698</strain>
    </source>
</reference>
<dbReference type="OrthoDB" id="346839at2759"/>
<dbReference type="Proteomes" id="UP000094336">
    <property type="component" value="Unassembled WGS sequence"/>
</dbReference>
<feature type="compositionally biased region" description="Polar residues" evidence="1">
    <location>
        <begin position="52"/>
        <end position="62"/>
    </location>
</feature>
<evidence type="ECO:0008006" key="4">
    <source>
        <dbReference type="Google" id="ProtNLM"/>
    </source>
</evidence>
<dbReference type="EMBL" id="KV454436">
    <property type="protein sequence ID" value="ODQ78258.1"/>
    <property type="molecule type" value="Genomic_DNA"/>
</dbReference>
<sequence length="105" mass="11495">MAAKAFEKYNGAPIDGGSTKLKLEMVVDPNRKPLIARIQPNQIAKTVAAAKKQQNGRNTNNNAKKAQTKQAPAKKAQAASKKAPKRGKKTVEELDQEMADYFETK</sequence>
<dbReference type="RefSeq" id="XP_018983586.1">
    <property type="nucleotide sequence ID" value="XM_019129612.1"/>
</dbReference>
<feature type="region of interest" description="Disordered" evidence="1">
    <location>
        <begin position="46"/>
        <end position="105"/>
    </location>
</feature>
<evidence type="ECO:0000256" key="1">
    <source>
        <dbReference type="SAM" id="MobiDB-lite"/>
    </source>
</evidence>
<gene>
    <name evidence="2" type="ORF">BABINDRAFT_162913</name>
</gene>
<accession>A0A1E3QKW2</accession>
<dbReference type="GeneID" id="30147465"/>
<dbReference type="AlphaFoldDB" id="A0A1E3QKW2"/>
<keyword evidence="3" id="KW-1185">Reference proteome</keyword>
<feature type="compositionally biased region" description="Acidic residues" evidence="1">
    <location>
        <begin position="93"/>
        <end position="105"/>
    </location>
</feature>
<protein>
    <recommendedName>
        <fullName evidence="4">Chromatin target of PRMT1 protein C-terminal domain-containing protein</fullName>
    </recommendedName>
</protein>
<evidence type="ECO:0000313" key="3">
    <source>
        <dbReference type="Proteomes" id="UP000094336"/>
    </source>
</evidence>
<name>A0A1E3QKW2_9ASCO</name>
<dbReference type="STRING" id="984486.A0A1E3QKW2"/>
<evidence type="ECO:0000313" key="2">
    <source>
        <dbReference type="EMBL" id="ODQ78258.1"/>
    </source>
</evidence>
<proteinExistence type="predicted"/>
<organism evidence="2 3">
    <name type="scientific">Babjeviella inositovora NRRL Y-12698</name>
    <dbReference type="NCBI Taxonomy" id="984486"/>
    <lineage>
        <taxon>Eukaryota</taxon>
        <taxon>Fungi</taxon>
        <taxon>Dikarya</taxon>
        <taxon>Ascomycota</taxon>
        <taxon>Saccharomycotina</taxon>
        <taxon>Pichiomycetes</taxon>
        <taxon>Serinales incertae sedis</taxon>
        <taxon>Babjeviella</taxon>
    </lineage>
</organism>
<feature type="compositionally biased region" description="Low complexity" evidence="1">
    <location>
        <begin position="63"/>
        <end position="81"/>
    </location>
</feature>